<reference evidence="2" key="1">
    <citation type="submission" date="2022-09" db="EMBL/GenBank/DDBJ databases">
        <title>Intensive care unit water sources are persistently colonized with multi-drug resistant bacteria and are the site of extensive horizontal gene transfer of antibiotic resistance genes.</title>
        <authorList>
            <person name="Diorio-Toth L."/>
        </authorList>
    </citation>
    <scope>NUCLEOTIDE SEQUENCE</scope>
    <source>
        <strain evidence="2">GD03990</strain>
    </source>
</reference>
<sequence>MKALIAAISLLFSVAAHSITIYDAPGHALPDEMSPDGLPEVIPCATRQYSEGYKVGGVAYECIWLSGVRELRQWDYQQNREVRFYNQQAGKCQNGRCFAGGVQVGGIPQDVPYIKVSRWYYVWLSSDGKVVAHLTKTGPAYDGDDVTYAEAAQTLHQFYLESGLTDEEIKHELDLRVDGGYASVTKDDNPVDTNSAAANGTCLDDWIAAFRKEAGEDAMIGSEQLDEWEGWCSEGKRP</sequence>
<dbReference type="RefSeq" id="WP_280055415.1">
    <property type="nucleotide sequence ID" value="NZ_JAOBYN010000032.1"/>
</dbReference>
<organism evidence="2 3">
    <name type="scientific">Aquipseudomonas alcaligenes</name>
    <name type="common">Pseudomonas alcaligenes</name>
    <dbReference type="NCBI Taxonomy" id="43263"/>
    <lineage>
        <taxon>Bacteria</taxon>
        <taxon>Pseudomonadati</taxon>
        <taxon>Pseudomonadota</taxon>
        <taxon>Gammaproteobacteria</taxon>
        <taxon>Pseudomonadales</taxon>
        <taxon>Pseudomonadaceae</taxon>
        <taxon>Aquipseudomonas</taxon>
    </lineage>
</organism>
<keyword evidence="1" id="KW-0732">Signal</keyword>
<proteinExistence type="predicted"/>
<feature type="chain" id="PRO_5041378785" evidence="1">
    <location>
        <begin position="19"/>
        <end position="238"/>
    </location>
</feature>
<dbReference type="AlphaFoldDB" id="A0AA42N5T1"/>
<evidence type="ECO:0000256" key="1">
    <source>
        <dbReference type="SAM" id="SignalP"/>
    </source>
</evidence>
<evidence type="ECO:0000313" key="2">
    <source>
        <dbReference type="EMBL" id="MDH1057250.1"/>
    </source>
</evidence>
<dbReference type="Proteomes" id="UP001158730">
    <property type="component" value="Unassembled WGS sequence"/>
</dbReference>
<dbReference type="EMBL" id="JAOBYN010000032">
    <property type="protein sequence ID" value="MDH1057250.1"/>
    <property type="molecule type" value="Genomic_DNA"/>
</dbReference>
<evidence type="ECO:0000313" key="3">
    <source>
        <dbReference type="Proteomes" id="UP001158730"/>
    </source>
</evidence>
<comment type="caution">
    <text evidence="2">The sequence shown here is derived from an EMBL/GenBank/DDBJ whole genome shotgun (WGS) entry which is preliminary data.</text>
</comment>
<feature type="signal peptide" evidence="1">
    <location>
        <begin position="1"/>
        <end position="18"/>
    </location>
</feature>
<accession>A0AA42N5T1</accession>
<protein>
    <submittedName>
        <fullName evidence="2">Uncharacterized protein</fullName>
    </submittedName>
</protein>
<name>A0AA42N5T1_AQUAC</name>
<gene>
    <name evidence="2" type="ORF">N5C05_21130</name>
</gene>